<feature type="transmembrane region" description="Helical" evidence="2">
    <location>
        <begin position="104"/>
        <end position="124"/>
    </location>
</feature>
<sequence length="518" mass="53269">MTGLQRPGPKGAGEPGGAPAGAGAAAEDRRRLSPAALLAVVALCYAAAQFVLVSVDFQIGWDEAVYLSQFSANDTPLDFHPSRGWGTSLVVAPVVMITNSVAALRVYLTVVSSLLLFGSFRIWLAVRPGYTVPLAAALYAGCWSTVFYGNAAMPNLYTAFGSVALTGLVLRAATAAGPVGRALPVAVAVVAASMTLFRPTDATVVALALAAAVLLFARGRRWGPMLITLTALGAGLAAGWGQWLLEAVLEYGGVAQRLDGATQNFSAPRWLLDHHLRALDGPTLCRAPESCGPVPGGGPVWLAAVVLLGVAGLLAAWRRECRTAIAVPAAVGACFAVAYLYYGGVTAPRYMLPVLGLWAIAAAEGLLSLAGEARRRAGLAAAVACCVLVVGGHLHLQKAYLAVNVGPMTSSRAQDALVAEALGRLGHRRPCLVYGWHAPQIAHPLGCEALGTAGGSPLPATPASVLAKPAEGYTVIAVYRDDADAGAPELAAWPEHRLTSSGWHARLSGGGADPAPAH</sequence>
<keyword evidence="2" id="KW-0812">Transmembrane</keyword>
<evidence type="ECO:0000256" key="1">
    <source>
        <dbReference type="SAM" id="MobiDB-lite"/>
    </source>
</evidence>
<reference evidence="4" key="2">
    <citation type="submission" date="2016-04" db="EMBL/GenBank/DDBJ databases">
        <title>Planomonospora sphaerica JCM9374 whole genome shotgun sequence.</title>
        <authorList>
            <person name="Suzuki T."/>
            <person name="Dohra H."/>
            <person name="Kodani S."/>
        </authorList>
    </citation>
    <scope>NUCLEOTIDE SEQUENCE [LARGE SCALE GENOMIC DNA]</scope>
    <source>
        <strain evidence="4">JCM 9374</strain>
    </source>
</reference>
<evidence type="ECO:0000313" key="3">
    <source>
        <dbReference type="EMBL" id="GAT66499.1"/>
    </source>
</evidence>
<dbReference type="STRING" id="161355.PS9374_02149"/>
<keyword evidence="2" id="KW-1133">Transmembrane helix</keyword>
<feature type="transmembrane region" description="Helical" evidence="2">
    <location>
        <begin position="224"/>
        <end position="245"/>
    </location>
</feature>
<feature type="transmembrane region" description="Helical" evidence="2">
    <location>
        <begin position="196"/>
        <end position="217"/>
    </location>
</feature>
<keyword evidence="2" id="KW-0472">Membrane</keyword>
<gene>
    <name evidence="3" type="ORF">PS9374_02149</name>
</gene>
<accession>A0A171CCD4</accession>
<dbReference type="OrthoDB" id="3458595at2"/>
<feature type="transmembrane region" description="Helical" evidence="2">
    <location>
        <begin position="300"/>
        <end position="317"/>
    </location>
</feature>
<dbReference type="EMBL" id="BDCX01000004">
    <property type="protein sequence ID" value="GAT66499.1"/>
    <property type="molecule type" value="Genomic_DNA"/>
</dbReference>
<comment type="caution">
    <text evidence="3">The sequence shown here is derived from an EMBL/GenBank/DDBJ whole genome shotgun (WGS) entry which is preliminary data.</text>
</comment>
<feature type="transmembrane region" description="Helical" evidence="2">
    <location>
        <begin position="156"/>
        <end position="176"/>
    </location>
</feature>
<protein>
    <submittedName>
        <fullName evidence="3">Membrane protein</fullName>
    </submittedName>
</protein>
<organism evidence="3 4">
    <name type="scientific">Planomonospora sphaerica</name>
    <dbReference type="NCBI Taxonomy" id="161355"/>
    <lineage>
        <taxon>Bacteria</taxon>
        <taxon>Bacillati</taxon>
        <taxon>Actinomycetota</taxon>
        <taxon>Actinomycetes</taxon>
        <taxon>Streptosporangiales</taxon>
        <taxon>Streptosporangiaceae</taxon>
        <taxon>Planomonospora</taxon>
    </lineage>
</organism>
<name>A0A171CCD4_9ACTN</name>
<feature type="transmembrane region" description="Helical" evidence="2">
    <location>
        <begin position="35"/>
        <end position="59"/>
    </location>
</feature>
<dbReference type="RefSeq" id="WP_068896618.1">
    <property type="nucleotide sequence ID" value="NZ_BDCX01000004.1"/>
</dbReference>
<evidence type="ECO:0000313" key="4">
    <source>
        <dbReference type="Proteomes" id="UP000077701"/>
    </source>
</evidence>
<feature type="compositionally biased region" description="Gly residues" evidence="1">
    <location>
        <begin position="10"/>
        <end position="20"/>
    </location>
</feature>
<dbReference type="AlphaFoldDB" id="A0A171CCD4"/>
<feature type="transmembrane region" description="Helical" evidence="2">
    <location>
        <begin position="377"/>
        <end position="396"/>
    </location>
</feature>
<reference evidence="3 4" key="1">
    <citation type="journal article" date="2016" name="Genome Announc.">
        <title>Draft Genome Sequence of Planomonospora sphaerica JCM9374, a Rare Actinomycete.</title>
        <authorList>
            <person name="Dohra H."/>
            <person name="Suzuki T."/>
            <person name="Inoue Y."/>
            <person name="Kodani S."/>
        </authorList>
    </citation>
    <scope>NUCLEOTIDE SEQUENCE [LARGE SCALE GENOMIC DNA]</scope>
    <source>
        <strain evidence="3 4">JCM 9374</strain>
    </source>
</reference>
<feature type="transmembrane region" description="Helical" evidence="2">
    <location>
        <begin position="324"/>
        <end position="344"/>
    </location>
</feature>
<evidence type="ECO:0000256" key="2">
    <source>
        <dbReference type="SAM" id="Phobius"/>
    </source>
</evidence>
<feature type="transmembrane region" description="Helical" evidence="2">
    <location>
        <begin position="79"/>
        <end position="97"/>
    </location>
</feature>
<feature type="transmembrane region" description="Helical" evidence="2">
    <location>
        <begin position="350"/>
        <end position="370"/>
    </location>
</feature>
<dbReference type="Proteomes" id="UP000077701">
    <property type="component" value="Unassembled WGS sequence"/>
</dbReference>
<proteinExistence type="predicted"/>
<feature type="transmembrane region" description="Helical" evidence="2">
    <location>
        <begin position="130"/>
        <end position="149"/>
    </location>
</feature>
<feature type="region of interest" description="Disordered" evidence="1">
    <location>
        <begin position="1"/>
        <end position="24"/>
    </location>
</feature>
<keyword evidence="4" id="KW-1185">Reference proteome</keyword>